<feature type="domain" description="PIN" evidence="7">
    <location>
        <begin position="2"/>
        <end position="121"/>
    </location>
</feature>
<protein>
    <recommendedName>
        <fullName evidence="6">Ribonuclease VapC</fullName>
        <shortName evidence="6">RNase VapC</shortName>
        <ecNumber evidence="6">3.1.-.-</ecNumber>
    </recommendedName>
    <alternativeName>
        <fullName evidence="6">Toxin VapC</fullName>
    </alternativeName>
</protein>
<feature type="binding site" evidence="6">
    <location>
        <position position="5"/>
    </location>
    <ligand>
        <name>Mg(2+)</name>
        <dbReference type="ChEBI" id="CHEBI:18420"/>
    </ligand>
</feature>
<dbReference type="GO" id="GO:0090729">
    <property type="term" value="F:toxin activity"/>
    <property type="evidence" value="ECO:0007669"/>
    <property type="project" value="UniProtKB-KW"/>
</dbReference>
<dbReference type="CDD" id="cd18760">
    <property type="entry name" value="PIN_MtVapC3-like"/>
    <property type="match status" value="1"/>
</dbReference>
<dbReference type="HAMAP" id="MF_00265">
    <property type="entry name" value="VapC_Nob1"/>
    <property type="match status" value="1"/>
</dbReference>
<evidence type="ECO:0000259" key="7">
    <source>
        <dbReference type="Pfam" id="PF01850"/>
    </source>
</evidence>
<evidence type="ECO:0000313" key="8">
    <source>
        <dbReference type="EMBL" id="AXJ02444.1"/>
    </source>
</evidence>
<organism evidence="8 9">
    <name type="scientific">Cyclonatronum proteinivorum</name>
    <dbReference type="NCBI Taxonomy" id="1457365"/>
    <lineage>
        <taxon>Bacteria</taxon>
        <taxon>Pseudomonadati</taxon>
        <taxon>Balneolota</taxon>
        <taxon>Balneolia</taxon>
        <taxon>Balneolales</taxon>
        <taxon>Cyclonatronaceae</taxon>
        <taxon>Cyclonatronum</taxon>
    </lineage>
</organism>
<keyword evidence="2 6" id="KW-0540">Nuclease</keyword>
<evidence type="ECO:0000256" key="2">
    <source>
        <dbReference type="ARBA" id="ARBA00022722"/>
    </source>
</evidence>
<evidence type="ECO:0000256" key="3">
    <source>
        <dbReference type="ARBA" id="ARBA00022723"/>
    </source>
</evidence>
<keyword evidence="4 6" id="KW-0378">Hydrolase</keyword>
<dbReference type="EC" id="3.1.-.-" evidence="6"/>
<dbReference type="GO" id="GO:0004540">
    <property type="term" value="F:RNA nuclease activity"/>
    <property type="evidence" value="ECO:0007669"/>
    <property type="project" value="InterPro"/>
</dbReference>
<feature type="binding site" evidence="6">
    <location>
        <position position="96"/>
    </location>
    <ligand>
        <name>Mg(2+)</name>
        <dbReference type="ChEBI" id="CHEBI:18420"/>
    </ligand>
</feature>
<dbReference type="InterPro" id="IPR029060">
    <property type="entry name" value="PIN-like_dom_sf"/>
</dbReference>
<dbReference type="OrthoDB" id="9811788at2"/>
<evidence type="ECO:0000256" key="6">
    <source>
        <dbReference type="HAMAP-Rule" id="MF_00265"/>
    </source>
</evidence>
<keyword evidence="3 6" id="KW-0479">Metal-binding</keyword>
<gene>
    <name evidence="6" type="primary">vapC</name>
    <name evidence="8" type="ORF">CYPRO_3211</name>
</gene>
<comment type="similarity">
    <text evidence="6">Belongs to the PINc/VapC protein family.</text>
</comment>
<dbReference type="InterPro" id="IPR051749">
    <property type="entry name" value="PINc/VapC_TA_RNase"/>
</dbReference>
<keyword evidence="1 6" id="KW-1277">Toxin-antitoxin system</keyword>
<evidence type="ECO:0000256" key="5">
    <source>
        <dbReference type="ARBA" id="ARBA00022842"/>
    </source>
</evidence>
<dbReference type="PANTHER" id="PTHR42740:SF1">
    <property type="entry name" value="RIBONUCLEASE VAPC3"/>
    <property type="match status" value="1"/>
</dbReference>
<dbReference type="Pfam" id="PF01850">
    <property type="entry name" value="PIN"/>
    <property type="match status" value="1"/>
</dbReference>
<comment type="function">
    <text evidence="6">Toxic component of a toxin-antitoxin (TA) system. An RNase.</text>
</comment>
<name>A0A345UPP2_9BACT</name>
<comment type="cofactor">
    <cofactor evidence="6">
        <name>Mg(2+)</name>
        <dbReference type="ChEBI" id="CHEBI:18420"/>
    </cofactor>
</comment>
<dbReference type="Proteomes" id="UP000254808">
    <property type="component" value="Chromosome"/>
</dbReference>
<keyword evidence="9" id="KW-1185">Reference proteome</keyword>
<dbReference type="InterPro" id="IPR002716">
    <property type="entry name" value="PIN_dom"/>
</dbReference>
<proteinExistence type="inferred from homology"/>
<dbReference type="InterPro" id="IPR022907">
    <property type="entry name" value="VapC_family"/>
</dbReference>
<dbReference type="SUPFAM" id="SSF88723">
    <property type="entry name" value="PIN domain-like"/>
    <property type="match status" value="1"/>
</dbReference>
<dbReference type="PANTHER" id="PTHR42740">
    <property type="entry name" value="RIBONUCLEASE VAPC3"/>
    <property type="match status" value="1"/>
</dbReference>
<dbReference type="Gene3D" id="3.40.50.1010">
    <property type="entry name" value="5'-nuclease"/>
    <property type="match status" value="1"/>
</dbReference>
<evidence type="ECO:0000256" key="1">
    <source>
        <dbReference type="ARBA" id="ARBA00022649"/>
    </source>
</evidence>
<dbReference type="GO" id="GO:0016787">
    <property type="term" value="F:hydrolase activity"/>
    <property type="evidence" value="ECO:0007669"/>
    <property type="project" value="UniProtKB-KW"/>
</dbReference>
<sequence>MIVCDTSVWIDYFNGRSGAAADLLDELLGNELILMPDIILLELLQGFRTERDYRTAKALLAPLPKAAALTPDRAVWYSLYFRKLRQKGITIRKTNDIVIGGFCIDNRLPLLHNDRDFDLMASVLPLHLINPT</sequence>
<dbReference type="AlphaFoldDB" id="A0A345UPP2"/>
<keyword evidence="5 6" id="KW-0460">Magnesium</keyword>
<dbReference type="EMBL" id="CP027806">
    <property type="protein sequence ID" value="AXJ02444.1"/>
    <property type="molecule type" value="Genomic_DNA"/>
</dbReference>
<keyword evidence="6" id="KW-0800">Toxin</keyword>
<evidence type="ECO:0000313" key="9">
    <source>
        <dbReference type="Proteomes" id="UP000254808"/>
    </source>
</evidence>
<dbReference type="KEGG" id="cprv:CYPRO_3211"/>
<reference evidence="8 9" key="1">
    <citation type="submission" date="2018-03" db="EMBL/GenBank/DDBJ databases">
        <title>Phenotypic and genomic properties of Cyclonatronum proteinivorum gen. nov., sp. nov., a haloalkaliphilic bacteroidete from soda lakes possessing Na+-translocating rhodopsin.</title>
        <authorList>
            <person name="Toshchakov S.V."/>
            <person name="Korzhenkov A."/>
            <person name="Samarov N.I."/>
            <person name="Kublanov I.V."/>
            <person name="Muntyan M.S."/>
            <person name="Sorokin D.Y."/>
        </authorList>
    </citation>
    <scope>NUCLEOTIDE SEQUENCE [LARGE SCALE GENOMIC DNA]</scope>
    <source>
        <strain evidence="8 9">Omega</strain>
    </source>
</reference>
<dbReference type="RefSeq" id="WP_114985531.1">
    <property type="nucleotide sequence ID" value="NZ_CP027806.1"/>
</dbReference>
<dbReference type="GO" id="GO:0000287">
    <property type="term" value="F:magnesium ion binding"/>
    <property type="evidence" value="ECO:0007669"/>
    <property type="project" value="UniProtKB-UniRule"/>
</dbReference>
<accession>A0A345UPP2</accession>
<evidence type="ECO:0000256" key="4">
    <source>
        <dbReference type="ARBA" id="ARBA00022801"/>
    </source>
</evidence>